<dbReference type="AlphaFoldDB" id="A0AAD7L4K3"/>
<sequence length="693" mass="80126">MEIFSVRLRTLWNIWELRVIVLLSLTLQIILIYRGNRRKYGHGQVYIWTAYLMADSVATYALGILSNNLGNKTNGAGPLDSDSQLTAFWAPFLLLHLGGPDTITAYALEDNELWLRHLFGLAVQTALTLYIFLMSWTTSNRLAFLTIPMMFAGLIKYGERVWVLWLASNEQFRESIPDSIPTHSKIIEECDLKNAEGYNVMPDEVIEVQVPVDASAADVSLAYGLLQTFKRLFVDILLSSNDRMGSRSIFEDMSSERAFRVIEMELGFMYDILFTKAMVLYTRWGLARRFISFFLTCFSLGFFSFIEKKKYSEVDLSITIALLVGAISLEIYAAFVLAFSDWAFVWLSKHNFNTSSLQRIISSRRRWSQEMCQYSILTYCLKEESVSHRILKFLHIDEKIENYRFTTLVPVTNSVKELIFNHLKEKVKDYEEKSIDDSDLKAIQSFRGGRVLEKYDRLDLEWSTKLEFDRSIIIWHLATELCYHRDDGISSNPFYTHRNENCRVSWSLSRYMMYLLVMYPSMLPTGLGRIRFRDTYAEAIKFFKQQMSTTSGKTNNFGSSGDHRSKKVTRQKGKRKNSSSIYIEASRMLLQVNTDFMPAEVKSDRSKFVLFHGCKLGSALSSIPLDLKWEIICNVWIEMVAYAASQCRGDYHAQQLRRGGELLTHVWLLMAHFGLTEHFEMSQDPAIAKMNVQ</sequence>
<feature type="region of interest" description="Disordered" evidence="1">
    <location>
        <begin position="551"/>
        <end position="578"/>
    </location>
</feature>
<dbReference type="InterPro" id="IPR007658">
    <property type="entry name" value="DUF594"/>
</dbReference>
<evidence type="ECO:0000259" key="3">
    <source>
        <dbReference type="Pfam" id="PF13968"/>
    </source>
</evidence>
<organism evidence="4 5">
    <name type="scientific">Quillaja saponaria</name>
    <name type="common">Soap bark tree</name>
    <dbReference type="NCBI Taxonomy" id="32244"/>
    <lineage>
        <taxon>Eukaryota</taxon>
        <taxon>Viridiplantae</taxon>
        <taxon>Streptophyta</taxon>
        <taxon>Embryophyta</taxon>
        <taxon>Tracheophyta</taxon>
        <taxon>Spermatophyta</taxon>
        <taxon>Magnoliopsida</taxon>
        <taxon>eudicotyledons</taxon>
        <taxon>Gunneridae</taxon>
        <taxon>Pentapetalae</taxon>
        <taxon>rosids</taxon>
        <taxon>fabids</taxon>
        <taxon>Fabales</taxon>
        <taxon>Quillajaceae</taxon>
        <taxon>Quillaja</taxon>
    </lineage>
</organism>
<feature type="transmembrane region" description="Helical" evidence="2">
    <location>
        <begin position="86"/>
        <end position="106"/>
    </location>
</feature>
<feature type="domain" description="DUF4220" evidence="3">
    <location>
        <begin position="48"/>
        <end position="379"/>
    </location>
</feature>
<dbReference type="InterPro" id="IPR025315">
    <property type="entry name" value="DUF4220"/>
</dbReference>
<dbReference type="KEGG" id="qsa:O6P43_027510"/>
<comment type="caution">
    <text evidence="4">The sequence shown here is derived from an EMBL/GenBank/DDBJ whole genome shotgun (WGS) entry which is preliminary data.</text>
</comment>
<dbReference type="Pfam" id="PF13968">
    <property type="entry name" value="DUF4220"/>
    <property type="match status" value="1"/>
</dbReference>
<feature type="transmembrane region" description="Helical" evidence="2">
    <location>
        <begin position="142"/>
        <end position="158"/>
    </location>
</feature>
<keyword evidence="2" id="KW-1133">Transmembrane helix</keyword>
<proteinExistence type="predicted"/>
<evidence type="ECO:0000313" key="5">
    <source>
        <dbReference type="Proteomes" id="UP001163823"/>
    </source>
</evidence>
<feature type="transmembrane region" description="Helical" evidence="2">
    <location>
        <begin position="12"/>
        <end position="33"/>
    </location>
</feature>
<keyword evidence="2" id="KW-0472">Membrane</keyword>
<gene>
    <name evidence="4" type="ORF">O6P43_027510</name>
</gene>
<keyword evidence="2" id="KW-0812">Transmembrane</keyword>
<evidence type="ECO:0000256" key="1">
    <source>
        <dbReference type="SAM" id="MobiDB-lite"/>
    </source>
</evidence>
<accession>A0AAD7L4K3</accession>
<dbReference type="Pfam" id="PF04578">
    <property type="entry name" value="DUF594"/>
    <property type="match status" value="1"/>
</dbReference>
<reference evidence="4" key="1">
    <citation type="journal article" date="2023" name="Science">
        <title>Elucidation of the pathway for biosynthesis of saponin adjuvants from the soapbark tree.</title>
        <authorList>
            <person name="Reed J."/>
            <person name="Orme A."/>
            <person name="El-Demerdash A."/>
            <person name="Owen C."/>
            <person name="Martin L.B.B."/>
            <person name="Misra R.C."/>
            <person name="Kikuchi S."/>
            <person name="Rejzek M."/>
            <person name="Martin A.C."/>
            <person name="Harkess A."/>
            <person name="Leebens-Mack J."/>
            <person name="Louveau T."/>
            <person name="Stephenson M.J."/>
            <person name="Osbourn A."/>
        </authorList>
    </citation>
    <scope>NUCLEOTIDE SEQUENCE</scope>
    <source>
        <strain evidence="4">S10</strain>
    </source>
</reference>
<dbReference type="EMBL" id="JARAOO010000011">
    <property type="protein sequence ID" value="KAJ7951468.1"/>
    <property type="molecule type" value="Genomic_DNA"/>
</dbReference>
<protein>
    <submittedName>
        <fullName evidence="4">DUF594 family protein</fullName>
    </submittedName>
</protein>
<feature type="transmembrane region" description="Helical" evidence="2">
    <location>
        <begin position="118"/>
        <end position="136"/>
    </location>
</feature>
<dbReference type="PANTHER" id="PTHR31325">
    <property type="entry name" value="OS01G0798800 PROTEIN-RELATED"/>
    <property type="match status" value="1"/>
</dbReference>
<name>A0AAD7L4K3_QUISA</name>
<feature type="transmembrane region" description="Helical" evidence="2">
    <location>
        <begin position="286"/>
        <end position="306"/>
    </location>
</feature>
<evidence type="ECO:0000256" key="2">
    <source>
        <dbReference type="SAM" id="Phobius"/>
    </source>
</evidence>
<dbReference type="Proteomes" id="UP001163823">
    <property type="component" value="Chromosome 11"/>
</dbReference>
<evidence type="ECO:0000313" key="4">
    <source>
        <dbReference type="EMBL" id="KAJ7951468.1"/>
    </source>
</evidence>
<keyword evidence="5" id="KW-1185">Reference proteome</keyword>
<feature type="transmembrane region" description="Helical" evidence="2">
    <location>
        <begin position="45"/>
        <end position="66"/>
    </location>
</feature>
<feature type="compositionally biased region" description="Basic residues" evidence="1">
    <location>
        <begin position="564"/>
        <end position="577"/>
    </location>
</feature>
<feature type="transmembrane region" description="Helical" evidence="2">
    <location>
        <begin position="318"/>
        <end position="339"/>
    </location>
</feature>